<feature type="domain" description="ANTAR" evidence="6">
    <location>
        <begin position="142"/>
        <end position="203"/>
    </location>
</feature>
<dbReference type="EC" id="2.7.13.3" evidence="2"/>
<dbReference type="InterPro" id="IPR035965">
    <property type="entry name" value="PAS-like_dom_sf"/>
</dbReference>
<dbReference type="RefSeq" id="WP_171105039.1">
    <property type="nucleotide sequence ID" value="NZ_BMPT01000007.1"/>
</dbReference>
<dbReference type="SUPFAM" id="SSF52172">
    <property type="entry name" value="CheY-like"/>
    <property type="match status" value="1"/>
</dbReference>
<keyword evidence="4" id="KW-0808">Transferase</keyword>
<evidence type="ECO:0000313" key="8">
    <source>
        <dbReference type="Proteomes" id="UP000655589"/>
    </source>
</evidence>
<evidence type="ECO:0000256" key="2">
    <source>
        <dbReference type="ARBA" id="ARBA00012438"/>
    </source>
</evidence>
<gene>
    <name evidence="7" type="ORF">GCM10010102_20460</name>
</gene>
<dbReference type="InterPro" id="IPR000014">
    <property type="entry name" value="PAS"/>
</dbReference>
<proteinExistence type="predicted"/>
<protein>
    <recommendedName>
        <fullName evidence="2">histidine kinase</fullName>
        <ecNumber evidence="2">2.7.13.3</ecNumber>
    </recommendedName>
</protein>
<dbReference type="InterPro" id="IPR013655">
    <property type="entry name" value="PAS_fold_3"/>
</dbReference>
<evidence type="ECO:0000256" key="3">
    <source>
        <dbReference type="ARBA" id="ARBA00022553"/>
    </source>
</evidence>
<evidence type="ECO:0000256" key="4">
    <source>
        <dbReference type="ARBA" id="ARBA00022679"/>
    </source>
</evidence>
<dbReference type="SUPFAM" id="SSF55785">
    <property type="entry name" value="PYP-like sensor domain (PAS domain)"/>
    <property type="match status" value="1"/>
</dbReference>
<dbReference type="Gene3D" id="3.30.450.20">
    <property type="entry name" value="PAS domain"/>
    <property type="match status" value="1"/>
</dbReference>
<keyword evidence="3" id="KW-0597">Phosphoprotein</keyword>
<sequence>MTTPTTLNATETTSRSLPDRASDLIRNLTAGTSVLSGQYRIELESGTWWWSDEVYRMYGYQPDEVRPGISVLKARRHPDDQDRVVHEALRSLRAARPFTCAQRIIDAHGRSRTLLVTGQGVRTEHGPEIVGQVADVTPLQREAVAREARRAVDGAMASAAVIEQARGVLMAVHGLTEEDALTRLTERAAATGADLRAVATQLVGGLSGSGGLGAPAARHVDTVLAEVTPAKRSRVHDPLLTRRAA</sequence>
<evidence type="ECO:0000256" key="1">
    <source>
        <dbReference type="ARBA" id="ARBA00000085"/>
    </source>
</evidence>
<accession>A0A8H9GH00</accession>
<dbReference type="Gene3D" id="1.10.10.10">
    <property type="entry name" value="Winged helix-like DNA-binding domain superfamily/Winged helix DNA-binding domain"/>
    <property type="match status" value="1"/>
</dbReference>
<dbReference type="SMART" id="SM01012">
    <property type="entry name" value="ANTAR"/>
    <property type="match status" value="1"/>
</dbReference>
<reference evidence="7" key="2">
    <citation type="submission" date="2020-09" db="EMBL/GenBank/DDBJ databases">
        <authorList>
            <person name="Sun Q."/>
            <person name="Ohkuma M."/>
        </authorList>
    </citation>
    <scope>NUCLEOTIDE SEQUENCE</scope>
    <source>
        <strain evidence="7">JCM 3051</strain>
    </source>
</reference>
<organism evidence="7 8">
    <name type="scientific">Promicromonospora citrea</name>
    <dbReference type="NCBI Taxonomy" id="43677"/>
    <lineage>
        <taxon>Bacteria</taxon>
        <taxon>Bacillati</taxon>
        <taxon>Actinomycetota</taxon>
        <taxon>Actinomycetes</taxon>
        <taxon>Micrococcales</taxon>
        <taxon>Promicromonosporaceae</taxon>
        <taxon>Promicromonospora</taxon>
    </lineage>
</organism>
<dbReference type="GO" id="GO:0004673">
    <property type="term" value="F:protein histidine kinase activity"/>
    <property type="evidence" value="ECO:0007669"/>
    <property type="project" value="UniProtKB-EC"/>
</dbReference>
<evidence type="ECO:0000259" key="6">
    <source>
        <dbReference type="PROSITE" id="PS50921"/>
    </source>
</evidence>
<dbReference type="GO" id="GO:0003723">
    <property type="term" value="F:RNA binding"/>
    <property type="evidence" value="ECO:0007669"/>
    <property type="project" value="InterPro"/>
</dbReference>
<evidence type="ECO:0000313" key="7">
    <source>
        <dbReference type="EMBL" id="GGM24717.1"/>
    </source>
</evidence>
<dbReference type="InterPro" id="IPR036388">
    <property type="entry name" value="WH-like_DNA-bd_sf"/>
</dbReference>
<evidence type="ECO:0000256" key="5">
    <source>
        <dbReference type="ARBA" id="ARBA00022777"/>
    </source>
</evidence>
<keyword evidence="8" id="KW-1185">Reference proteome</keyword>
<dbReference type="InterPro" id="IPR005561">
    <property type="entry name" value="ANTAR"/>
</dbReference>
<dbReference type="InterPro" id="IPR052162">
    <property type="entry name" value="Sensor_kinase/Photoreceptor"/>
</dbReference>
<dbReference type="NCBIfam" id="TIGR00229">
    <property type="entry name" value="sensory_box"/>
    <property type="match status" value="1"/>
</dbReference>
<name>A0A8H9GH00_9MICO</name>
<dbReference type="AlphaFoldDB" id="A0A8H9GH00"/>
<keyword evidence="5" id="KW-0418">Kinase</keyword>
<dbReference type="InterPro" id="IPR011006">
    <property type="entry name" value="CheY-like_superfamily"/>
</dbReference>
<dbReference type="EMBL" id="BMPT01000007">
    <property type="protein sequence ID" value="GGM24717.1"/>
    <property type="molecule type" value="Genomic_DNA"/>
</dbReference>
<dbReference type="PANTHER" id="PTHR43304">
    <property type="entry name" value="PHYTOCHROME-LIKE PROTEIN CPH1"/>
    <property type="match status" value="1"/>
</dbReference>
<dbReference type="PROSITE" id="PS50921">
    <property type="entry name" value="ANTAR"/>
    <property type="match status" value="1"/>
</dbReference>
<comment type="catalytic activity">
    <reaction evidence="1">
        <text>ATP + protein L-histidine = ADP + protein N-phospho-L-histidine.</text>
        <dbReference type="EC" id="2.7.13.3"/>
    </reaction>
</comment>
<dbReference type="PANTHER" id="PTHR43304:SF1">
    <property type="entry name" value="PAC DOMAIN-CONTAINING PROTEIN"/>
    <property type="match status" value="1"/>
</dbReference>
<comment type="caution">
    <text evidence="7">The sequence shown here is derived from an EMBL/GenBank/DDBJ whole genome shotgun (WGS) entry which is preliminary data.</text>
</comment>
<dbReference type="Proteomes" id="UP000655589">
    <property type="component" value="Unassembled WGS sequence"/>
</dbReference>
<dbReference type="Pfam" id="PF08447">
    <property type="entry name" value="PAS_3"/>
    <property type="match status" value="1"/>
</dbReference>
<reference evidence="7" key="1">
    <citation type="journal article" date="2014" name="Int. J. Syst. Evol. Microbiol.">
        <title>Complete genome sequence of Corynebacterium casei LMG S-19264T (=DSM 44701T), isolated from a smear-ripened cheese.</title>
        <authorList>
            <consortium name="US DOE Joint Genome Institute (JGI-PGF)"/>
            <person name="Walter F."/>
            <person name="Albersmeier A."/>
            <person name="Kalinowski J."/>
            <person name="Ruckert C."/>
        </authorList>
    </citation>
    <scope>NUCLEOTIDE SEQUENCE</scope>
    <source>
        <strain evidence="7">JCM 3051</strain>
    </source>
</reference>
<dbReference type="Pfam" id="PF03861">
    <property type="entry name" value="ANTAR"/>
    <property type="match status" value="1"/>
</dbReference>